<evidence type="ECO:0000259" key="2">
    <source>
        <dbReference type="PROSITE" id="PS50883"/>
    </source>
</evidence>
<sequence length="629" mass="72151">MYTFSQLLIRNTVLGVLFSITMAVLSLTVLSSYLEQVQQDSQQTIRSLATQTLNNTEANLLSKTLQRSFTFQQLNIDIISGDKLTNYKNSKTNFLVNLVSPQPKQIIIKDHQVKISYLLDFSKQVSLVSTIILIMIAATALFLTLSAYLSTTKYKRIFDGFNRQIKQEIDHVMKPDVARGADPDIVEIPELKKGLSEIHQLIESQVENSSALEKEAYYEKLTGFYNRNAFVQFYENKINQNDEIEFGVLLITRCSELQTINQIHGYHEGDKYILAVAEIMKKSAQKYQGAELFRINSSDFATIIPNTKLQDAEEYAKDLSRQFDDFQTSSELDSVANTGLVYFDKQKPLGELLALADTGISVAQTQQVNSYHSQRDTDILKSTSANYGNQNWRQEIDGVLENERIILLVQHIKPSNRNTRAYGEILARFLNSNEEMLPTASFIAMAEKLDRIVAVDKLVIETAIAEINNKNLYDQSYGINISARTIHDEQFLVWLERRLLREPKVAPKLVFEITEYGLQQNIRTSKRFIDMLHRVGSRITVERFGVGLTSFKFFRDLKPDFIKMDATYTRDIDEDKNNQYFLRLMVDLAHRLSIYVLAESVETQEEKHTLERLFVDGCQGFYIGKPQNL</sequence>
<accession>A0A1H9ZY50</accession>
<dbReference type="OrthoDB" id="5894408at2"/>
<dbReference type="EMBL" id="FOHK01000002">
    <property type="protein sequence ID" value="SES85798.1"/>
    <property type="molecule type" value="Genomic_DNA"/>
</dbReference>
<dbReference type="InterPro" id="IPR043128">
    <property type="entry name" value="Rev_trsase/Diguanyl_cyclase"/>
</dbReference>
<keyword evidence="1" id="KW-1133">Transmembrane helix</keyword>
<dbReference type="Gene3D" id="3.30.70.270">
    <property type="match status" value="1"/>
</dbReference>
<evidence type="ECO:0000313" key="4">
    <source>
        <dbReference type="EMBL" id="SES85798.1"/>
    </source>
</evidence>
<gene>
    <name evidence="4" type="ORF">SAMN05660429_00604</name>
</gene>
<feature type="transmembrane region" description="Helical" evidence="1">
    <location>
        <begin position="127"/>
        <end position="149"/>
    </location>
</feature>
<dbReference type="SMART" id="SM00052">
    <property type="entry name" value="EAL"/>
    <property type="match status" value="1"/>
</dbReference>
<name>A0A1H9ZY50_THASX</name>
<dbReference type="AlphaFoldDB" id="A0A1H9ZY50"/>
<dbReference type="InterPro" id="IPR050706">
    <property type="entry name" value="Cyclic-di-GMP_PDE-like"/>
</dbReference>
<dbReference type="Gene3D" id="3.20.20.450">
    <property type="entry name" value="EAL domain"/>
    <property type="match status" value="1"/>
</dbReference>
<dbReference type="CDD" id="cd01948">
    <property type="entry name" value="EAL"/>
    <property type="match status" value="1"/>
</dbReference>
<dbReference type="SUPFAM" id="SSF141868">
    <property type="entry name" value="EAL domain-like"/>
    <property type="match status" value="1"/>
</dbReference>
<dbReference type="Pfam" id="PF00563">
    <property type="entry name" value="EAL"/>
    <property type="match status" value="1"/>
</dbReference>
<keyword evidence="5" id="KW-1185">Reference proteome</keyword>
<proteinExistence type="predicted"/>
<dbReference type="PROSITE" id="PS50883">
    <property type="entry name" value="EAL"/>
    <property type="match status" value="1"/>
</dbReference>
<evidence type="ECO:0000256" key="1">
    <source>
        <dbReference type="SAM" id="Phobius"/>
    </source>
</evidence>
<keyword evidence="1" id="KW-0812">Transmembrane</keyword>
<protein>
    <submittedName>
        <fullName evidence="4">Diguanylate cyclase/phosphodiesterase</fullName>
    </submittedName>
</protein>
<reference evidence="4 5" key="1">
    <citation type="submission" date="2016-10" db="EMBL/GenBank/DDBJ databases">
        <authorList>
            <person name="de Groot N.N."/>
        </authorList>
    </citation>
    <scope>NUCLEOTIDE SEQUENCE [LARGE SCALE GENOMIC DNA]</scope>
    <source>
        <strain evidence="4 5">DSM 19706</strain>
    </source>
</reference>
<feature type="domain" description="EAL" evidence="2">
    <location>
        <begin position="389"/>
        <end position="629"/>
    </location>
</feature>
<keyword evidence="1" id="KW-0472">Membrane</keyword>
<feature type="transmembrane region" description="Helical" evidence="1">
    <location>
        <begin position="12"/>
        <end position="34"/>
    </location>
</feature>
<dbReference type="STRING" id="349064.SAMN05660429_00604"/>
<dbReference type="SUPFAM" id="SSF55073">
    <property type="entry name" value="Nucleotide cyclase"/>
    <property type="match status" value="1"/>
</dbReference>
<organism evidence="4 5">
    <name type="scientific">Thalassotalea agarivorans</name>
    <name type="common">Thalassomonas agarivorans</name>
    <dbReference type="NCBI Taxonomy" id="349064"/>
    <lineage>
        <taxon>Bacteria</taxon>
        <taxon>Pseudomonadati</taxon>
        <taxon>Pseudomonadota</taxon>
        <taxon>Gammaproteobacteria</taxon>
        <taxon>Alteromonadales</taxon>
        <taxon>Colwelliaceae</taxon>
        <taxon>Thalassotalea</taxon>
    </lineage>
</organism>
<dbReference type="InterPro" id="IPR029787">
    <property type="entry name" value="Nucleotide_cyclase"/>
</dbReference>
<dbReference type="Proteomes" id="UP000199308">
    <property type="component" value="Unassembled WGS sequence"/>
</dbReference>
<evidence type="ECO:0000259" key="3">
    <source>
        <dbReference type="PROSITE" id="PS50887"/>
    </source>
</evidence>
<dbReference type="InterPro" id="IPR035919">
    <property type="entry name" value="EAL_sf"/>
</dbReference>
<dbReference type="PANTHER" id="PTHR33121:SF79">
    <property type="entry name" value="CYCLIC DI-GMP PHOSPHODIESTERASE PDED-RELATED"/>
    <property type="match status" value="1"/>
</dbReference>
<dbReference type="PROSITE" id="PS50887">
    <property type="entry name" value="GGDEF"/>
    <property type="match status" value="1"/>
</dbReference>
<dbReference type="GO" id="GO:0071111">
    <property type="term" value="F:cyclic-guanylate-specific phosphodiesterase activity"/>
    <property type="evidence" value="ECO:0007669"/>
    <property type="project" value="InterPro"/>
</dbReference>
<dbReference type="PANTHER" id="PTHR33121">
    <property type="entry name" value="CYCLIC DI-GMP PHOSPHODIESTERASE PDEF"/>
    <property type="match status" value="1"/>
</dbReference>
<dbReference type="Pfam" id="PF00990">
    <property type="entry name" value="GGDEF"/>
    <property type="match status" value="1"/>
</dbReference>
<dbReference type="InterPro" id="IPR001633">
    <property type="entry name" value="EAL_dom"/>
</dbReference>
<dbReference type="RefSeq" id="WP_093327568.1">
    <property type="nucleotide sequence ID" value="NZ_AP027363.1"/>
</dbReference>
<evidence type="ECO:0000313" key="5">
    <source>
        <dbReference type="Proteomes" id="UP000199308"/>
    </source>
</evidence>
<dbReference type="SMART" id="SM00267">
    <property type="entry name" value="GGDEF"/>
    <property type="match status" value="1"/>
</dbReference>
<dbReference type="NCBIfam" id="TIGR00254">
    <property type="entry name" value="GGDEF"/>
    <property type="match status" value="1"/>
</dbReference>
<feature type="domain" description="GGDEF" evidence="3">
    <location>
        <begin position="245"/>
        <end position="376"/>
    </location>
</feature>
<dbReference type="InterPro" id="IPR000160">
    <property type="entry name" value="GGDEF_dom"/>
</dbReference>